<evidence type="ECO:0000256" key="5">
    <source>
        <dbReference type="SAM" id="SignalP"/>
    </source>
</evidence>
<dbReference type="NCBIfam" id="TIGR02603">
    <property type="entry name" value="CxxCH_TIGR02603"/>
    <property type="match status" value="1"/>
</dbReference>
<dbReference type="InterPro" id="IPR013428">
    <property type="entry name" value="Membrane-bound_put_N"/>
</dbReference>
<dbReference type="InterPro" id="IPR013427">
    <property type="entry name" value="Haem-bd_dom_put"/>
</dbReference>
<feature type="domain" description="Cytochrome c" evidence="6">
    <location>
        <begin position="845"/>
        <end position="982"/>
    </location>
</feature>
<evidence type="ECO:0000313" key="8">
    <source>
        <dbReference type="Proteomes" id="UP000253426"/>
    </source>
</evidence>
<accession>A0A366HRH4</accession>
<dbReference type="PANTHER" id="PTHR33546">
    <property type="entry name" value="LARGE, MULTIFUNCTIONAL SECRETED PROTEIN-RELATED"/>
    <property type="match status" value="1"/>
</dbReference>
<dbReference type="InterPro" id="IPR036909">
    <property type="entry name" value="Cyt_c-like_dom_sf"/>
</dbReference>
<dbReference type="GO" id="GO:0009055">
    <property type="term" value="F:electron transfer activity"/>
    <property type="evidence" value="ECO:0007669"/>
    <property type="project" value="InterPro"/>
</dbReference>
<feature type="signal peptide" evidence="5">
    <location>
        <begin position="1"/>
        <end position="22"/>
    </location>
</feature>
<keyword evidence="1 4" id="KW-0349">Heme</keyword>
<evidence type="ECO:0000256" key="3">
    <source>
        <dbReference type="ARBA" id="ARBA00023004"/>
    </source>
</evidence>
<dbReference type="InterPro" id="IPR055557">
    <property type="entry name" value="DUF7133"/>
</dbReference>
<dbReference type="EMBL" id="QNRR01000003">
    <property type="protein sequence ID" value="RBP45152.1"/>
    <property type="molecule type" value="Genomic_DNA"/>
</dbReference>
<dbReference type="GO" id="GO:0046872">
    <property type="term" value="F:metal ion binding"/>
    <property type="evidence" value="ECO:0007669"/>
    <property type="project" value="UniProtKB-KW"/>
</dbReference>
<dbReference type="SUPFAM" id="SSF63829">
    <property type="entry name" value="Calcium-dependent phosphotriesterase"/>
    <property type="match status" value="1"/>
</dbReference>
<evidence type="ECO:0000259" key="6">
    <source>
        <dbReference type="PROSITE" id="PS51007"/>
    </source>
</evidence>
<dbReference type="PANTHER" id="PTHR33546:SF1">
    <property type="entry name" value="LARGE, MULTIFUNCTIONAL SECRETED PROTEIN"/>
    <property type="match status" value="1"/>
</dbReference>
<keyword evidence="3 4" id="KW-0408">Iron</keyword>
<keyword evidence="5" id="KW-0732">Signal</keyword>
<evidence type="ECO:0000256" key="2">
    <source>
        <dbReference type="ARBA" id="ARBA00022723"/>
    </source>
</evidence>
<evidence type="ECO:0000256" key="1">
    <source>
        <dbReference type="ARBA" id="ARBA00022617"/>
    </source>
</evidence>
<dbReference type="Pfam" id="PF23500">
    <property type="entry name" value="DUF7133"/>
    <property type="match status" value="1"/>
</dbReference>
<dbReference type="RefSeq" id="WP_113958289.1">
    <property type="nucleotide sequence ID" value="NZ_QNRR01000003.1"/>
</dbReference>
<proteinExistence type="predicted"/>
<name>A0A366HRH4_9BACT</name>
<feature type="chain" id="PRO_5016669392" evidence="5">
    <location>
        <begin position="23"/>
        <end position="982"/>
    </location>
</feature>
<gene>
    <name evidence="7" type="ORF">DES53_103149</name>
</gene>
<dbReference type="Gene3D" id="2.120.10.30">
    <property type="entry name" value="TolB, C-terminal domain"/>
    <property type="match status" value="1"/>
</dbReference>
<evidence type="ECO:0000313" key="7">
    <source>
        <dbReference type="EMBL" id="RBP45152.1"/>
    </source>
</evidence>
<dbReference type="NCBIfam" id="TIGR02604">
    <property type="entry name" value="Piru_Ver_Nterm"/>
    <property type="match status" value="1"/>
</dbReference>
<dbReference type="OrthoDB" id="176496at2"/>
<dbReference type="AlphaFoldDB" id="A0A366HRH4"/>
<dbReference type="GO" id="GO:0020037">
    <property type="term" value="F:heme binding"/>
    <property type="evidence" value="ECO:0007669"/>
    <property type="project" value="InterPro"/>
</dbReference>
<keyword evidence="2 4" id="KW-0479">Metal-binding</keyword>
<dbReference type="InterPro" id="IPR011042">
    <property type="entry name" value="6-blade_b-propeller_TolB-like"/>
</dbReference>
<dbReference type="PROSITE" id="PS51007">
    <property type="entry name" value="CYTC"/>
    <property type="match status" value="1"/>
</dbReference>
<sequence length="982" mass="105922">MPHRVLAFLAALHLGAAGDLAAADLKPDESKTIPADAIRPVVVSADAAAVAGMKSQAPKATLPEGWELVTAAAAPLVTHPIMGCLDDKGRLFLGDAVGLNWNKKRLEENPPNRVLMLEDADHDGVFEKSTVFADKLTFPQGAVWLKGSLYVASPPGIWKLTDADGNGVAEQREMIVGGFEYTGNAADVHGPFLHPNGRLYWCHGRKGHKVAQKDGTLVHEGLASGIWSCEPDGGDVRWHSLGCADNPTEIDFTPSGDIIGTCNLYYSQPRGDTLMHWLQGGVYERADMMKAIEGLPRTLEHMPVIHNFGHVAVSGCVISKSGLFDPKNSTVEQQAGLLSMFVTHFNTQRVVRMELLPHGVTYKATEHEFLRLPDSPDVHFTDVIEDELGDLLVLDTGGWFRIGCPSSLMAKPEAKGAVYRVRRKDVKGGLAKVVNTLKFWKESWEIRDENEALKQLTGNQNARAKVQACQWIAEHPGKNPQVRDAVLKLLDSAVEPALEHAIMHAAQALFAKGGLPPIDTRNELLASRLLVLASQGENQADAAASLLSAARNVNAAGDSGLANAIRRTACAMPNGGEVMLPVMQKWLEESPASEMKLQMAAEIIEAHFKEVPVQDFVAAMLGSAQVSVRRVAWHILSTQTTGITNEKWLEPLEKSLAEAGSSDLGLLIEAVTRLKSDRFNVVLQAMVNDPKRPQSIRLKALSATSRGSKILSPEGFALLTQLLGDVTNVTARIEAARVLATVPLMKEQLLQLAGTIPTLGPLELQEMLKLVRKTKDADTIKALASSFAQSPVVGAIEESAFKTAFANSLPEAYDLVAPAIRQAAALTDAKKRKLASLASEVQTQGRAEEGKKHFATGKGTCLACHKVGEVGRALGPDLTKIGAIRTERDLLESIMFPSNTLARDYEAHAIETSDGQSLMGLIRSHTAEGLLLVDLAGQEKSVPHASIVANTTLTTSLMPMGLDGTMTEQELCDLVAWLRSLK</sequence>
<evidence type="ECO:0000256" key="4">
    <source>
        <dbReference type="PROSITE-ProRule" id="PRU00433"/>
    </source>
</evidence>
<organism evidence="7 8">
    <name type="scientific">Roseimicrobium gellanilyticum</name>
    <dbReference type="NCBI Taxonomy" id="748857"/>
    <lineage>
        <taxon>Bacteria</taxon>
        <taxon>Pseudomonadati</taxon>
        <taxon>Verrucomicrobiota</taxon>
        <taxon>Verrucomicrobiia</taxon>
        <taxon>Verrucomicrobiales</taxon>
        <taxon>Verrucomicrobiaceae</taxon>
        <taxon>Roseimicrobium</taxon>
    </lineage>
</organism>
<protein>
    <submittedName>
        <fullName evidence="7">Putative membrane-bound dehydrogenase-like protein</fullName>
    </submittedName>
</protein>
<keyword evidence="8" id="KW-1185">Reference proteome</keyword>
<dbReference type="SUPFAM" id="SSF46626">
    <property type="entry name" value="Cytochrome c"/>
    <property type="match status" value="1"/>
</dbReference>
<dbReference type="Gene3D" id="1.10.760.10">
    <property type="entry name" value="Cytochrome c-like domain"/>
    <property type="match status" value="1"/>
</dbReference>
<dbReference type="Proteomes" id="UP000253426">
    <property type="component" value="Unassembled WGS sequence"/>
</dbReference>
<comment type="caution">
    <text evidence="7">The sequence shown here is derived from an EMBL/GenBank/DDBJ whole genome shotgun (WGS) entry which is preliminary data.</text>
</comment>
<reference evidence="7 8" key="1">
    <citation type="submission" date="2018-06" db="EMBL/GenBank/DDBJ databases">
        <title>Genomic Encyclopedia of Type Strains, Phase IV (KMG-IV): sequencing the most valuable type-strain genomes for metagenomic binning, comparative biology and taxonomic classification.</title>
        <authorList>
            <person name="Goeker M."/>
        </authorList>
    </citation>
    <scope>NUCLEOTIDE SEQUENCE [LARGE SCALE GENOMIC DNA]</scope>
    <source>
        <strain evidence="7 8">DSM 25532</strain>
    </source>
</reference>
<dbReference type="InterPro" id="IPR009056">
    <property type="entry name" value="Cyt_c-like_dom"/>
</dbReference>